<gene>
    <name evidence="1" type="ORF">SAMN06265222_1442</name>
</gene>
<reference evidence="1 2" key="1">
    <citation type="submission" date="2017-05" db="EMBL/GenBank/DDBJ databases">
        <authorList>
            <person name="Varghese N."/>
            <person name="Submissions S."/>
        </authorList>
    </citation>
    <scope>NUCLEOTIDE SEQUENCE [LARGE SCALE GENOMIC DNA]</scope>
    <source>
        <strain evidence="1 2">DSM 25457</strain>
    </source>
</reference>
<organism evidence="1 2">
    <name type="scientific">Neorhodopirellula lusitana</name>
    <dbReference type="NCBI Taxonomy" id="445327"/>
    <lineage>
        <taxon>Bacteria</taxon>
        <taxon>Pseudomonadati</taxon>
        <taxon>Planctomycetota</taxon>
        <taxon>Planctomycetia</taxon>
        <taxon>Pirellulales</taxon>
        <taxon>Pirellulaceae</taxon>
        <taxon>Neorhodopirellula</taxon>
    </lineage>
</organism>
<dbReference type="Proteomes" id="UP001158067">
    <property type="component" value="Unassembled WGS sequence"/>
</dbReference>
<evidence type="ECO:0000313" key="2">
    <source>
        <dbReference type="Proteomes" id="UP001158067"/>
    </source>
</evidence>
<comment type="caution">
    <text evidence="1">The sequence shown here is derived from an EMBL/GenBank/DDBJ whole genome shotgun (WGS) entry which is preliminary data.</text>
</comment>
<name>A0ABY1QTM4_9BACT</name>
<keyword evidence="2" id="KW-1185">Reference proteome</keyword>
<protein>
    <recommendedName>
        <fullName evidence="3">Lipoprotein</fullName>
    </recommendedName>
</protein>
<evidence type="ECO:0008006" key="3">
    <source>
        <dbReference type="Google" id="ProtNLM"/>
    </source>
</evidence>
<accession>A0ABY1QTM4</accession>
<sequence length="153" mass="16817">MMRGVLVVASVHMSLLNGCSDPTYTHREELARAMVQSVGWQPPAFDSVSADMQRMHRGAACAAHTANLLENFLATPRPLDAELIDILDSYVLLSRRMEAQYQSAIDDGRPDLNNDESEIVSKCAATEMAVMQEVFERIDFDTLVANAQAADDG</sequence>
<dbReference type="EMBL" id="FXUG01000044">
    <property type="protein sequence ID" value="SMP80089.1"/>
    <property type="molecule type" value="Genomic_DNA"/>
</dbReference>
<evidence type="ECO:0000313" key="1">
    <source>
        <dbReference type="EMBL" id="SMP80089.1"/>
    </source>
</evidence>
<proteinExistence type="predicted"/>